<feature type="transmembrane region" description="Helical" evidence="6">
    <location>
        <begin position="127"/>
        <end position="145"/>
    </location>
</feature>
<dbReference type="OrthoDB" id="10262359at2759"/>
<dbReference type="InterPro" id="IPR036259">
    <property type="entry name" value="MFS_trans_sf"/>
</dbReference>
<comment type="caution">
    <text evidence="8">The sequence shown here is derived from an EMBL/GenBank/DDBJ whole genome shotgun (WGS) entry which is preliminary data.</text>
</comment>
<protein>
    <recommendedName>
        <fullName evidence="7">TM2 domain-containing protein</fullName>
    </recommendedName>
</protein>
<comment type="subcellular location">
    <subcellularLocation>
        <location evidence="1">Membrane</location>
        <topology evidence="1">Multi-pass membrane protein</topology>
    </subcellularLocation>
</comment>
<dbReference type="InterPro" id="IPR007829">
    <property type="entry name" value="TM2"/>
</dbReference>
<dbReference type="STRING" id="34508.A0A4U5PMJ3"/>
<keyword evidence="3 6" id="KW-1133">Transmembrane helix</keyword>
<feature type="coiled-coil region" evidence="5">
    <location>
        <begin position="62"/>
        <end position="93"/>
    </location>
</feature>
<evidence type="ECO:0000256" key="4">
    <source>
        <dbReference type="ARBA" id="ARBA00023136"/>
    </source>
</evidence>
<evidence type="ECO:0000256" key="6">
    <source>
        <dbReference type="SAM" id="Phobius"/>
    </source>
</evidence>
<keyword evidence="9" id="KW-1185">Reference proteome</keyword>
<keyword evidence="5" id="KW-0175">Coiled coil</keyword>
<feature type="transmembrane region" description="Helical" evidence="6">
    <location>
        <begin position="240"/>
        <end position="259"/>
    </location>
</feature>
<dbReference type="AlphaFoldDB" id="A0A4U5PMJ3"/>
<evidence type="ECO:0000256" key="2">
    <source>
        <dbReference type="ARBA" id="ARBA00022692"/>
    </source>
</evidence>
<evidence type="ECO:0000259" key="7">
    <source>
        <dbReference type="Pfam" id="PF05154"/>
    </source>
</evidence>
<dbReference type="EMBL" id="AZBU02000002">
    <property type="protein sequence ID" value="TKR96974.1"/>
    <property type="molecule type" value="Genomic_DNA"/>
</dbReference>
<keyword evidence="4 6" id="KW-0472">Membrane</keyword>
<dbReference type="PANTHER" id="PTHR44733:SF1">
    <property type="entry name" value="DNAJ HOMOLOG SUBFAMILY C MEMBER 22"/>
    <property type="match status" value="1"/>
</dbReference>
<dbReference type="Pfam" id="PF05154">
    <property type="entry name" value="TM2"/>
    <property type="match status" value="1"/>
</dbReference>
<feature type="transmembrane region" description="Helical" evidence="6">
    <location>
        <begin position="157"/>
        <end position="176"/>
    </location>
</feature>
<feature type="transmembrane region" description="Helical" evidence="6">
    <location>
        <begin position="183"/>
        <end position="202"/>
    </location>
</feature>
<dbReference type="Proteomes" id="UP000298663">
    <property type="component" value="Unassembled WGS sequence"/>
</dbReference>
<dbReference type="GO" id="GO:0016020">
    <property type="term" value="C:membrane"/>
    <property type="evidence" value="ECO:0007669"/>
    <property type="project" value="UniProtKB-SubCell"/>
</dbReference>
<feature type="domain" description="TM2" evidence="7">
    <location>
        <begin position="16"/>
        <end position="56"/>
    </location>
</feature>
<sequence>MPIKDSQLADAMKARLFLMFGGPLGFHRLYLGQYPEAFMFLTTLGGCFLGLIVDTFKIHQLVEDYNAEKQEDYEQKERLKEDEDEQMEALNGELLEGKKAKAVNGNRKTKRSEPFNRKFNDVTAAQFTMESAYGIYLGLLAWLSLEFVSYNGNHELSFFKILVVSISIASGVYIAGNIGNRKILFWVCLQGALVVMFVVSYISTSTVVLCAMTSCSSAIFGHIANFYMKDYRKRKFGMNDFFFWTSLFSLLIATIFIGISRHVFDLKLTVKDIETKGTSTSSLGTLAANYLFYESEETIRFFSHKKEVFYGLPKSDQDDNRQWINYISAAVTDALRYSINEKTHKNATLPSTPKWVAWRTWLLVNTNLSPFATDKKILKKCGEINSQMPTDIRLHFPNIKEDSVFSPSFACHRFSSGLRAFQ</sequence>
<accession>A0A4U5PMJ3</accession>
<evidence type="ECO:0000256" key="1">
    <source>
        <dbReference type="ARBA" id="ARBA00004141"/>
    </source>
</evidence>
<dbReference type="PANTHER" id="PTHR44733">
    <property type="entry name" value="DNAJ HOMOLOG SUBFAMILY C MEMBER 22"/>
    <property type="match status" value="1"/>
</dbReference>
<keyword evidence="2 6" id="KW-0812">Transmembrane</keyword>
<reference evidence="8 9" key="1">
    <citation type="journal article" date="2015" name="Genome Biol.">
        <title>Comparative genomics of Steinernema reveals deeply conserved gene regulatory networks.</title>
        <authorList>
            <person name="Dillman A.R."/>
            <person name="Macchietto M."/>
            <person name="Porter C.F."/>
            <person name="Rogers A."/>
            <person name="Williams B."/>
            <person name="Antoshechkin I."/>
            <person name="Lee M.M."/>
            <person name="Goodwin Z."/>
            <person name="Lu X."/>
            <person name="Lewis E.E."/>
            <person name="Goodrich-Blair H."/>
            <person name="Stock S.P."/>
            <person name="Adams B.J."/>
            <person name="Sternberg P.W."/>
            <person name="Mortazavi A."/>
        </authorList>
    </citation>
    <scope>NUCLEOTIDE SEQUENCE [LARGE SCALE GENOMIC DNA]</scope>
    <source>
        <strain evidence="8 9">ALL</strain>
    </source>
</reference>
<reference evidence="8 9" key="2">
    <citation type="journal article" date="2019" name="G3 (Bethesda)">
        <title>Hybrid Assembly of the Genome of the Entomopathogenic Nematode Steinernema carpocapsae Identifies the X-Chromosome.</title>
        <authorList>
            <person name="Serra L."/>
            <person name="Macchietto M."/>
            <person name="Macias-Munoz A."/>
            <person name="McGill C.J."/>
            <person name="Rodriguez I.M."/>
            <person name="Rodriguez B."/>
            <person name="Murad R."/>
            <person name="Mortazavi A."/>
        </authorList>
    </citation>
    <scope>NUCLEOTIDE SEQUENCE [LARGE SCALE GENOMIC DNA]</scope>
    <source>
        <strain evidence="8 9">ALL</strain>
    </source>
</reference>
<proteinExistence type="predicted"/>
<name>A0A4U5PMJ3_STECR</name>
<feature type="transmembrane region" description="Helical" evidence="6">
    <location>
        <begin position="37"/>
        <end position="56"/>
    </location>
</feature>
<evidence type="ECO:0000256" key="5">
    <source>
        <dbReference type="SAM" id="Coils"/>
    </source>
</evidence>
<gene>
    <name evidence="8" type="ORF">L596_010911</name>
</gene>
<evidence type="ECO:0000313" key="9">
    <source>
        <dbReference type="Proteomes" id="UP000298663"/>
    </source>
</evidence>
<dbReference type="SUPFAM" id="SSF103473">
    <property type="entry name" value="MFS general substrate transporter"/>
    <property type="match status" value="1"/>
</dbReference>
<evidence type="ECO:0000256" key="3">
    <source>
        <dbReference type="ARBA" id="ARBA00022989"/>
    </source>
</evidence>
<organism evidence="8 9">
    <name type="scientific">Steinernema carpocapsae</name>
    <name type="common">Entomopathogenic nematode</name>
    <dbReference type="NCBI Taxonomy" id="34508"/>
    <lineage>
        <taxon>Eukaryota</taxon>
        <taxon>Metazoa</taxon>
        <taxon>Ecdysozoa</taxon>
        <taxon>Nematoda</taxon>
        <taxon>Chromadorea</taxon>
        <taxon>Rhabditida</taxon>
        <taxon>Tylenchina</taxon>
        <taxon>Panagrolaimomorpha</taxon>
        <taxon>Strongyloidoidea</taxon>
        <taxon>Steinernematidae</taxon>
        <taxon>Steinernema</taxon>
    </lineage>
</organism>
<feature type="transmembrane region" description="Helical" evidence="6">
    <location>
        <begin position="208"/>
        <end position="228"/>
    </location>
</feature>
<evidence type="ECO:0000313" key="8">
    <source>
        <dbReference type="EMBL" id="TKR96974.1"/>
    </source>
</evidence>